<evidence type="ECO:0000313" key="3">
    <source>
        <dbReference type="Proteomes" id="UP000006591"/>
    </source>
</evidence>
<organism evidence="2">
    <name type="scientific">Oryza nivara</name>
    <name type="common">Indian wild rice</name>
    <name type="synonym">Oryza sativa f. spontanea</name>
    <dbReference type="NCBI Taxonomy" id="4536"/>
    <lineage>
        <taxon>Eukaryota</taxon>
        <taxon>Viridiplantae</taxon>
        <taxon>Streptophyta</taxon>
        <taxon>Embryophyta</taxon>
        <taxon>Tracheophyta</taxon>
        <taxon>Spermatophyta</taxon>
        <taxon>Magnoliopsida</taxon>
        <taxon>Liliopsida</taxon>
        <taxon>Poales</taxon>
        <taxon>Poaceae</taxon>
        <taxon>BOP clade</taxon>
        <taxon>Oryzoideae</taxon>
        <taxon>Oryzeae</taxon>
        <taxon>Oryzinae</taxon>
        <taxon>Oryza</taxon>
    </lineage>
</organism>
<dbReference type="Gramene" id="ONIVA10G15510.1">
    <property type="protein sequence ID" value="ONIVA10G15510.1"/>
    <property type="gene ID" value="ONIVA10G15510"/>
</dbReference>
<protein>
    <submittedName>
        <fullName evidence="2">Uncharacterized protein</fullName>
    </submittedName>
</protein>
<sequence length="112" mass="12107">MEIVAAGRRRCGHRRPVLATGIFAGRLGSGATNRSTLTASGRGQRALHVCAVELAVQPRVGRVEDVAPATARRPCVSQTHCTRWIASSPPFMTTTAGRRPQETLYRKTPKLS</sequence>
<dbReference type="HOGENOM" id="CLU_2149921_0_0_1"/>
<reference evidence="2" key="2">
    <citation type="submission" date="2018-04" db="EMBL/GenBank/DDBJ databases">
        <title>OnivRS2 (Oryza nivara Reference Sequence Version 2).</title>
        <authorList>
            <person name="Zhang J."/>
            <person name="Kudrna D."/>
            <person name="Lee S."/>
            <person name="Talag J."/>
            <person name="Rajasekar S."/>
            <person name="Welchert J."/>
            <person name="Hsing Y.-I."/>
            <person name="Wing R.A."/>
        </authorList>
    </citation>
    <scope>NUCLEOTIDE SEQUENCE [LARGE SCALE GENOMIC DNA]</scope>
</reference>
<feature type="region of interest" description="Disordered" evidence="1">
    <location>
        <begin position="88"/>
        <end position="112"/>
    </location>
</feature>
<reference evidence="2" key="1">
    <citation type="submission" date="2015-04" db="UniProtKB">
        <authorList>
            <consortium name="EnsemblPlants"/>
        </authorList>
    </citation>
    <scope>IDENTIFICATION</scope>
    <source>
        <strain evidence="2">SL10</strain>
    </source>
</reference>
<dbReference type="Proteomes" id="UP000006591">
    <property type="component" value="Chromosome 10"/>
</dbReference>
<evidence type="ECO:0000313" key="2">
    <source>
        <dbReference type="EnsemblPlants" id="ONIVA10G15510.1"/>
    </source>
</evidence>
<dbReference type="EnsemblPlants" id="ONIVA10G15510.1">
    <property type="protein sequence ID" value="ONIVA10G15510.1"/>
    <property type="gene ID" value="ONIVA10G15510"/>
</dbReference>
<accession>A0A0E0IUC9</accession>
<evidence type="ECO:0000256" key="1">
    <source>
        <dbReference type="SAM" id="MobiDB-lite"/>
    </source>
</evidence>
<name>A0A0E0IUC9_ORYNI</name>
<keyword evidence="3" id="KW-1185">Reference proteome</keyword>
<proteinExistence type="predicted"/>
<dbReference type="AlphaFoldDB" id="A0A0E0IUC9"/>